<dbReference type="InterPro" id="IPR000331">
    <property type="entry name" value="Rap/Ran_GAP_dom"/>
</dbReference>
<feature type="region of interest" description="Disordered" evidence="5">
    <location>
        <begin position="302"/>
        <end position="383"/>
    </location>
</feature>
<evidence type="ECO:0000256" key="3">
    <source>
        <dbReference type="ARBA" id="ARBA00023054"/>
    </source>
</evidence>
<feature type="compositionally biased region" description="Pro residues" evidence="5">
    <location>
        <begin position="13"/>
        <end position="25"/>
    </location>
</feature>
<feature type="region of interest" description="Disordered" evidence="5">
    <location>
        <begin position="1"/>
        <end position="94"/>
    </location>
</feature>
<dbReference type="AlphaFoldDB" id="A0A267DGQ5"/>
<feature type="compositionally biased region" description="Polar residues" evidence="5">
    <location>
        <begin position="142"/>
        <end position="161"/>
    </location>
</feature>
<dbReference type="OrthoDB" id="2499658at2759"/>
<feature type="compositionally biased region" description="Low complexity" evidence="5">
    <location>
        <begin position="350"/>
        <end position="359"/>
    </location>
</feature>
<dbReference type="Gene3D" id="3.40.50.11210">
    <property type="entry name" value="Rap/Ran-GAP"/>
    <property type="match status" value="1"/>
</dbReference>
<feature type="region of interest" description="Disordered" evidence="5">
    <location>
        <begin position="109"/>
        <end position="225"/>
    </location>
</feature>
<evidence type="ECO:0000256" key="5">
    <source>
        <dbReference type="SAM" id="MobiDB-lite"/>
    </source>
</evidence>
<accession>A0A267DGQ5</accession>
<feature type="compositionally biased region" description="Low complexity" evidence="5">
    <location>
        <begin position="309"/>
        <end position="330"/>
    </location>
</feature>
<feature type="region of interest" description="Disordered" evidence="5">
    <location>
        <begin position="1126"/>
        <end position="1147"/>
    </location>
</feature>
<evidence type="ECO:0000256" key="1">
    <source>
        <dbReference type="ARBA" id="ARBA00022468"/>
    </source>
</evidence>
<feature type="coiled-coil region" evidence="4">
    <location>
        <begin position="1150"/>
        <end position="1184"/>
    </location>
</feature>
<feature type="compositionally biased region" description="Low complexity" evidence="5">
    <location>
        <begin position="1077"/>
        <end position="1089"/>
    </location>
</feature>
<keyword evidence="1" id="KW-0343">GTPase activation</keyword>
<dbReference type="EMBL" id="NIVC01004133">
    <property type="protein sequence ID" value="PAA48488.1"/>
    <property type="molecule type" value="Genomic_DNA"/>
</dbReference>
<feature type="compositionally biased region" description="Low complexity" evidence="5">
    <location>
        <begin position="180"/>
        <end position="213"/>
    </location>
</feature>
<sequence length="1209" mass="131073">NGSKGLCSEPVESPRPQPPPPPPPPPDRRYDPANYSLRLRQLSSNTSGGPTAAPAGIPNGKRQPPPPPPPPPQQQQQQQHRVITPSNFHAPPPAAVLAAMAEETLMAAAAAAAAAASNNDGKRRHSNGSFEGDKPVPPDVSLINSRHYGSTSSLEALQKTMSKVRISDDVSIEPNRQPPSQHLRNSQQQKQQQQHQQHSKLGSQQQHQQQQLLSPSRPEQAKAGSFSLFKSFRKNNSLSELETPASQARARQLFAHWDCQSAAWRAEDLLAAAAVASSSAAAAAAAATAAVDGSGDYSAGFGGGGGSTSSGAASPLQPQQQPHPGGKQSPQLPPPPPAQPQPPKRRNTGASAAAVAQASEDGGDETSGGCGRSSDDSSAVGGSNGGAGGSCGLLLRCPHFVNELGGEPVRVCAHTRLTCSRVYAASAVPPPQQLLLPPSANSACMLAQPLPGHCPEFADLGACYYRQHFRTFDDHTNWFGQDPDLGPLAVSLRREKISSQDGQYSGHLWRVIIRSGELRALRGCILEEAVPTHSRYSANKGLPPRDVLHFVAPQLPLSCLHLGRSEPRVWDDLVAIDEQVLINKIKVGVLLCKAGQSTEEEMYNNEHTSPALEEFMELIATKVSLKKFDKFKGGLDSKCTGDYTYYTTMGDCELVFHVSTMLPYSNTNRQQLLRKKHIGNDIVTIVFQEPGALAFSPRTVRSQFQHVFIVVRAHNPCTKKLYYSVAVARSEEMPAFGPPFSAGHQFAREPAFREFLLRKIINGENAAFRSEKFCQMQKRTREDRLKELAESHSAAATIDIKSTRSLLGSGRRRSSKSLTASNDAVNRLVVELNEALRFEVTLTEPNNREMRCDLLIGRTYLALQYGQQVLLSIPTGCLLSWRTGQAGELTVYYNRGELLRMRCSTETACQLAARRLAWLGEQETPGACQAIEVTVHRVTAYEASLSFGVQADAFYVRSVDSAALPDVAKNSRLVELCGVPICAMPEARVFNLLQTEAQLALVLVPPTSKGAVRCSQELRDIFLTNRAHALFCPAGAAGSGQGSPEVGPDHGDCRFLDASLLRSGEAAVSGGSPIRAPPTQQQPHQAANTQDKLKRLINNEISEDQLRREDDWSQLVRSANQFAAAAANSTTSSSSGRGTAQKQQPRCGRCQQLEEQLRASEAERQALKRRLVESADEIERLRAQTMEAKQGLIQFTEKFFTSMDTQTTL</sequence>
<feature type="compositionally biased region" description="Pro residues" evidence="5">
    <location>
        <begin position="63"/>
        <end position="73"/>
    </location>
</feature>
<evidence type="ECO:0000313" key="8">
    <source>
        <dbReference type="Proteomes" id="UP000215902"/>
    </source>
</evidence>
<dbReference type="GO" id="GO:0005737">
    <property type="term" value="C:cytoplasm"/>
    <property type="evidence" value="ECO:0007669"/>
    <property type="project" value="TreeGrafter"/>
</dbReference>
<dbReference type="Proteomes" id="UP000215902">
    <property type="component" value="Unassembled WGS sequence"/>
</dbReference>
<name>A0A267DGQ5_9PLAT</name>
<dbReference type="STRING" id="282301.A0A267DGQ5"/>
<comment type="caution">
    <text evidence="7">The sequence shown here is derived from an EMBL/GenBank/DDBJ whole genome shotgun (WGS) entry which is preliminary data.</text>
</comment>
<dbReference type="PROSITE" id="PS50085">
    <property type="entry name" value="RAPGAP"/>
    <property type="match status" value="1"/>
</dbReference>
<protein>
    <recommendedName>
        <fullName evidence="6">Rap-GAP domain-containing protein</fullName>
    </recommendedName>
</protein>
<feature type="non-terminal residue" evidence="7">
    <location>
        <position position="1"/>
    </location>
</feature>
<feature type="compositionally biased region" description="Low complexity" evidence="5">
    <location>
        <begin position="1126"/>
        <end position="1141"/>
    </location>
</feature>
<evidence type="ECO:0000256" key="2">
    <source>
        <dbReference type="ARBA" id="ARBA00022553"/>
    </source>
</evidence>
<dbReference type="Pfam" id="PF02145">
    <property type="entry name" value="Rap_GAP"/>
    <property type="match status" value="1"/>
</dbReference>
<organism evidence="7 8">
    <name type="scientific">Macrostomum lignano</name>
    <dbReference type="NCBI Taxonomy" id="282301"/>
    <lineage>
        <taxon>Eukaryota</taxon>
        <taxon>Metazoa</taxon>
        <taxon>Spiralia</taxon>
        <taxon>Lophotrochozoa</taxon>
        <taxon>Platyhelminthes</taxon>
        <taxon>Rhabditophora</taxon>
        <taxon>Macrostomorpha</taxon>
        <taxon>Macrostomida</taxon>
        <taxon>Macrostomidae</taxon>
        <taxon>Macrostomum</taxon>
    </lineage>
</organism>
<dbReference type="GO" id="GO:0005096">
    <property type="term" value="F:GTPase activator activity"/>
    <property type="evidence" value="ECO:0007669"/>
    <property type="project" value="UniProtKB-KW"/>
</dbReference>
<keyword evidence="8" id="KW-1185">Reference proteome</keyword>
<dbReference type="PANTHER" id="PTHR15711:SF22">
    <property type="entry name" value="RAP-GAP DOMAIN-CONTAINING PROTEIN"/>
    <property type="match status" value="1"/>
</dbReference>
<feature type="domain" description="Rap-GAP" evidence="6">
    <location>
        <begin position="573"/>
        <end position="788"/>
    </location>
</feature>
<dbReference type="InterPro" id="IPR050989">
    <property type="entry name" value="Rap1_Ran_GAP"/>
</dbReference>
<evidence type="ECO:0000256" key="4">
    <source>
        <dbReference type="SAM" id="Coils"/>
    </source>
</evidence>
<dbReference type="FunFam" id="3.40.50.11210:FF:000002">
    <property type="entry name" value="Signal-induced proliferation-associated 1-like protein 1"/>
    <property type="match status" value="1"/>
</dbReference>
<evidence type="ECO:0000313" key="7">
    <source>
        <dbReference type="EMBL" id="PAA48488.1"/>
    </source>
</evidence>
<proteinExistence type="predicted"/>
<feature type="compositionally biased region" description="Pro residues" evidence="5">
    <location>
        <begin position="331"/>
        <end position="342"/>
    </location>
</feature>
<dbReference type="SUPFAM" id="SSF111347">
    <property type="entry name" value="Rap/Ran-GAP"/>
    <property type="match status" value="1"/>
</dbReference>
<reference evidence="7 8" key="1">
    <citation type="submission" date="2017-06" db="EMBL/GenBank/DDBJ databases">
        <title>A platform for efficient transgenesis in Macrostomum lignano, a flatworm model organism for stem cell research.</title>
        <authorList>
            <person name="Berezikov E."/>
        </authorList>
    </citation>
    <scope>NUCLEOTIDE SEQUENCE [LARGE SCALE GENOMIC DNA]</scope>
    <source>
        <strain evidence="7">DV1</strain>
        <tissue evidence="7">Whole organism</tissue>
    </source>
</reference>
<dbReference type="GO" id="GO:0051056">
    <property type="term" value="P:regulation of small GTPase mediated signal transduction"/>
    <property type="evidence" value="ECO:0007669"/>
    <property type="project" value="InterPro"/>
</dbReference>
<dbReference type="InterPro" id="IPR035974">
    <property type="entry name" value="Rap/Ran-GAP_sf"/>
</dbReference>
<feature type="region of interest" description="Disordered" evidence="5">
    <location>
        <begin position="1066"/>
        <end position="1089"/>
    </location>
</feature>
<evidence type="ECO:0000259" key="6">
    <source>
        <dbReference type="PROSITE" id="PS50085"/>
    </source>
</evidence>
<keyword evidence="3 4" id="KW-0175">Coiled coil</keyword>
<keyword evidence="2" id="KW-0597">Phosphoprotein</keyword>
<gene>
    <name evidence="7" type="ORF">BOX15_Mlig023131g2</name>
</gene>
<dbReference type="PANTHER" id="PTHR15711">
    <property type="entry name" value="RAP GTPASE-ACTIVATING PROTEIN"/>
    <property type="match status" value="1"/>
</dbReference>